<dbReference type="GO" id="GO:0045944">
    <property type="term" value="P:positive regulation of transcription by RNA polymerase II"/>
    <property type="evidence" value="ECO:0007669"/>
    <property type="project" value="TreeGrafter"/>
</dbReference>
<dbReference type="InterPro" id="IPR050688">
    <property type="entry name" value="Zinc_finger/UBP_domain"/>
</dbReference>
<evidence type="ECO:0000256" key="4">
    <source>
        <dbReference type="ARBA" id="ARBA00022737"/>
    </source>
</evidence>
<dbReference type="GO" id="GO:0008270">
    <property type="term" value="F:zinc ion binding"/>
    <property type="evidence" value="ECO:0007669"/>
    <property type="project" value="UniProtKB-KW"/>
</dbReference>
<dbReference type="FunFam" id="3.30.160.60:FF:001480">
    <property type="entry name" value="Si:cabz01071911.3"/>
    <property type="match status" value="1"/>
</dbReference>
<dbReference type="PANTHER" id="PTHR24403:SF107">
    <property type="entry name" value="ZINC FINGER PROTEIN 521"/>
    <property type="match status" value="1"/>
</dbReference>
<dbReference type="SMART" id="SM00355">
    <property type="entry name" value="ZnF_C2H2"/>
    <property type="match status" value="7"/>
</dbReference>
<evidence type="ECO:0000256" key="10">
    <source>
        <dbReference type="ARBA" id="ARBA00023242"/>
    </source>
</evidence>
<evidence type="ECO:0000256" key="11">
    <source>
        <dbReference type="PROSITE-ProRule" id="PRU00042"/>
    </source>
</evidence>
<organism evidence="14 15">
    <name type="scientific">Mastacembelus armatus</name>
    <name type="common">zig-zag eel</name>
    <dbReference type="NCBI Taxonomy" id="205130"/>
    <lineage>
        <taxon>Eukaryota</taxon>
        <taxon>Metazoa</taxon>
        <taxon>Chordata</taxon>
        <taxon>Craniata</taxon>
        <taxon>Vertebrata</taxon>
        <taxon>Euteleostomi</taxon>
        <taxon>Actinopterygii</taxon>
        <taxon>Neopterygii</taxon>
        <taxon>Teleostei</taxon>
        <taxon>Neoteleostei</taxon>
        <taxon>Acanthomorphata</taxon>
        <taxon>Anabantaria</taxon>
        <taxon>Synbranchiformes</taxon>
        <taxon>Mastacembelidae</taxon>
        <taxon>Mastacembelus</taxon>
    </lineage>
</organism>
<dbReference type="GO" id="GO:1990837">
    <property type="term" value="F:sequence-specific double-stranded DNA binding"/>
    <property type="evidence" value="ECO:0007669"/>
    <property type="project" value="UniProtKB-ARBA"/>
</dbReference>
<dbReference type="InterPro" id="IPR036236">
    <property type="entry name" value="Znf_C2H2_sf"/>
</dbReference>
<feature type="domain" description="C2H2-type" evidence="13">
    <location>
        <begin position="350"/>
        <end position="378"/>
    </location>
</feature>
<comment type="subcellular location">
    <subcellularLocation>
        <location evidence="1">Nucleus</location>
    </subcellularLocation>
</comment>
<evidence type="ECO:0000313" key="15">
    <source>
        <dbReference type="Proteomes" id="UP000261640"/>
    </source>
</evidence>
<dbReference type="PROSITE" id="PS00028">
    <property type="entry name" value="ZINC_FINGER_C2H2_1"/>
    <property type="match status" value="6"/>
</dbReference>
<evidence type="ECO:0000313" key="14">
    <source>
        <dbReference type="Ensembl" id="ENSMAMP00000032910.1"/>
    </source>
</evidence>
<keyword evidence="5 11" id="KW-0863">Zinc-finger</keyword>
<comment type="similarity">
    <text evidence="2">Belongs to the krueppel C2H2-type zinc-finger protein family.</text>
</comment>
<evidence type="ECO:0000256" key="8">
    <source>
        <dbReference type="ARBA" id="ARBA00023125"/>
    </source>
</evidence>
<evidence type="ECO:0000256" key="5">
    <source>
        <dbReference type="ARBA" id="ARBA00022771"/>
    </source>
</evidence>
<dbReference type="Ensembl" id="ENSMAMT00000033764.2">
    <property type="protein sequence ID" value="ENSMAMP00000032910.1"/>
    <property type="gene ID" value="ENSMAMG00000022152.2"/>
</dbReference>
<proteinExistence type="inferred from homology"/>
<feature type="compositionally biased region" description="Acidic residues" evidence="12">
    <location>
        <begin position="150"/>
        <end position="159"/>
    </location>
</feature>
<evidence type="ECO:0000256" key="3">
    <source>
        <dbReference type="ARBA" id="ARBA00022723"/>
    </source>
</evidence>
<keyword evidence="10" id="KW-0539">Nucleus</keyword>
<feature type="compositionally biased region" description="Basic and acidic residues" evidence="12">
    <location>
        <begin position="130"/>
        <end position="148"/>
    </location>
</feature>
<feature type="region of interest" description="Disordered" evidence="12">
    <location>
        <begin position="15"/>
        <end position="173"/>
    </location>
</feature>
<keyword evidence="6" id="KW-0862">Zinc</keyword>
<feature type="domain" description="C2H2-type" evidence="13">
    <location>
        <begin position="182"/>
        <end position="209"/>
    </location>
</feature>
<evidence type="ECO:0000256" key="6">
    <source>
        <dbReference type="ARBA" id="ARBA00022833"/>
    </source>
</evidence>
<keyword evidence="9" id="KW-0804">Transcription</keyword>
<reference evidence="14" key="2">
    <citation type="submission" date="2025-09" db="UniProtKB">
        <authorList>
            <consortium name="Ensembl"/>
        </authorList>
    </citation>
    <scope>IDENTIFICATION</scope>
</reference>
<feature type="domain" description="C2H2-type" evidence="13">
    <location>
        <begin position="294"/>
        <end position="321"/>
    </location>
</feature>
<dbReference type="AlphaFoldDB" id="A0A3Q3SYL3"/>
<keyword evidence="3" id="KW-0479">Metal-binding</keyword>
<evidence type="ECO:0000256" key="7">
    <source>
        <dbReference type="ARBA" id="ARBA00023015"/>
    </source>
</evidence>
<sequence>MLSALEKQRLIAAELPGARPFSQHYDGQQHNWSSRPDQDPPEPPHIKEDWDPAEPPHIKKEQEEIWTSQEGEQLQGLEEADISQIPLTPVHVKSEDDDEKPQSSQLHQSQTKENRDCVGGEDCGVPEPIKNSDSHRLSEPGTDDRTQDSSETDVTDEDWTEMRETQSDLNSVKPKVHHSDKFICSECGKTFGHKTNLKRHMKCHTGEKPFSCSFCTKRFTRREHLIAHMRCHSGEKPFSCSVCNTRFSHGWSLDKHMRVHTGEKPFCCSLCSKRFRQRSDLVAHFRIHTGEKPFSCSVCDTSFTQRHTLVQHMRTHTGLKPFPCSICGKRFSRKGHMTRHMAAHTGEKPFSCLVCDKTFTWQSQFKRHACSAESSSGK</sequence>
<feature type="compositionally biased region" description="Polar residues" evidence="12">
    <location>
        <begin position="25"/>
        <end position="35"/>
    </location>
</feature>
<dbReference type="GeneTree" id="ENSGT00940000164807"/>
<dbReference type="InParanoid" id="A0A3Q3SYL3"/>
<dbReference type="FunFam" id="3.30.160.60:FF:000358">
    <property type="entry name" value="zinc finger protein 24"/>
    <property type="match status" value="1"/>
</dbReference>
<accession>A0A3Q3SYL3</accession>
<evidence type="ECO:0000259" key="13">
    <source>
        <dbReference type="PROSITE" id="PS50157"/>
    </source>
</evidence>
<dbReference type="FunFam" id="3.30.160.60:FF:003288">
    <property type="entry name" value="Uncharacterized protein"/>
    <property type="match status" value="1"/>
</dbReference>
<dbReference type="FunFam" id="3.30.160.60:FF:002343">
    <property type="entry name" value="Zinc finger protein 33A"/>
    <property type="match status" value="1"/>
</dbReference>
<keyword evidence="15" id="KW-1185">Reference proteome</keyword>
<dbReference type="FunFam" id="3.30.160.60:FF:000253">
    <property type="entry name" value="Crooked legs, isoform H"/>
    <property type="match status" value="1"/>
</dbReference>
<dbReference type="OrthoDB" id="8113227at2759"/>
<reference evidence="14" key="1">
    <citation type="submission" date="2025-08" db="UniProtKB">
        <authorList>
            <consortium name="Ensembl"/>
        </authorList>
    </citation>
    <scope>IDENTIFICATION</scope>
</reference>
<dbReference type="GO" id="GO:0005634">
    <property type="term" value="C:nucleus"/>
    <property type="evidence" value="ECO:0007669"/>
    <property type="project" value="UniProtKB-SubCell"/>
</dbReference>
<dbReference type="GeneID" id="117152702"/>
<feature type="domain" description="C2H2-type" evidence="13">
    <location>
        <begin position="266"/>
        <end position="293"/>
    </location>
</feature>
<evidence type="ECO:0000256" key="2">
    <source>
        <dbReference type="ARBA" id="ARBA00006991"/>
    </source>
</evidence>
<feature type="domain" description="C2H2-type" evidence="13">
    <location>
        <begin position="322"/>
        <end position="349"/>
    </location>
</feature>
<dbReference type="InterPro" id="IPR013087">
    <property type="entry name" value="Znf_C2H2_type"/>
</dbReference>
<evidence type="ECO:0000256" key="12">
    <source>
        <dbReference type="SAM" id="MobiDB-lite"/>
    </source>
</evidence>
<dbReference type="RefSeq" id="XP_033181329.1">
    <property type="nucleotide sequence ID" value="XM_033325438.1"/>
</dbReference>
<keyword evidence="7" id="KW-0805">Transcription regulation</keyword>
<keyword evidence="8" id="KW-0238">DNA-binding</keyword>
<evidence type="ECO:0000256" key="1">
    <source>
        <dbReference type="ARBA" id="ARBA00004123"/>
    </source>
</evidence>
<dbReference type="PANTHER" id="PTHR24403">
    <property type="entry name" value="ZINC FINGER PROTEIN"/>
    <property type="match status" value="1"/>
</dbReference>
<feature type="compositionally biased region" description="Basic and acidic residues" evidence="12">
    <location>
        <begin position="36"/>
        <end position="63"/>
    </location>
</feature>
<dbReference type="SUPFAM" id="SSF57667">
    <property type="entry name" value="beta-beta-alpha zinc fingers"/>
    <property type="match status" value="4"/>
</dbReference>
<dbReference type="Pfam" id="PF00096">
    <property type="entry name" value="zf-C2H2"/>
    <property type="match status" value="6"/>
</dbReference>
<feature type="domain" description="C2H2-type" evidence="13">
    <location>
        <begin position="238"/>
        <end position="265"/>
    </location>
</feature>
<name>A0A3Q3SYL3_9TELE</name>
<keyword evidence="4" id="KW-0677">Repeat</keyword>
<dbReference type="PROSITE" id="PS50157">
    <property type="entry name" value="ZINC_FINGER_C2H2_2"/>
    <property type="match status" value="7"/>
</dbReference>
<feature type="domain" description="C2H2-type" evidence="13">
    <location>
        <begin position="210"/>
        <end position="237"/>
    </location>
</feature>
<dbReference type="Proteomes" id="UP000261640">
    <property type="component" value="Unplaced"/>
</dbReference>
<evidence type="ECO:0000256" key="9">
    <source>
        <dbReference type="ARBA" id="ARBA00023163"/>
    </source>
</evidence>
<dbReference type="STRING" id="205130.ENSMAMP00000032910"/>
<protein>
    <submittedName>
        <fullName evidence="14">Oocyte zinc finger protein XlCOF6.1-like</fullName>
    </submittedName>
</protein>
<dbReference type="Gene3D" id="3.30.160.60">
    <property type="entry name" value="Classic Zinc Finger"/>
    <property type="match status" value="7"/>
</dbReference>
<dbReference type="FunFam" id="3.30.160.60:FF:000912">
    <property type="entry name" value="Zinc finger protein 660"/>
    <property type="match status" value="1"/>
</dbReference>
<dbReference type="FunFam" id="3.30.160.60:FF:000303">
    <property type="entry name" value="Zinc finger protein 41"/>
    <property type="match status" value="1"/>
</dbReference>